<feature type="transmembrane region" description="Helical" evidence="6">
    <location>
        <begin position="150"/>
        <end position="171"/>
    </location>
</feature>
<dbReference type="EMBL" id="JAGINW010000001">
    <property type="protein sequence ID" value="MBP2326618.1"/>
    <property type="molecule type" value="Genomic_DNA"/>
</dbReference>
<dbReference type="Pfam" id="PF00892">
    <property type="entry name" value="EamA"/>
    <property type="match status" value="2"/>
</dbReference>
<keyword evidence="3 6" id="KW-0812">Transmembrane</keyword>
<feature type="transmembrane region" description="Helical" evidence="6">
    <location>
        <begin position="65"/>
        <end position="87"/>
    </location>
</feature>
<dbReference type="InterPro" id="IPR037185">
    <property type="entry name" value="EmrE-like"/>
</dbReference>
<keyword evidence="5 6" id="KW-0472">Membrane</keyword>
<evidence type="ECO:0000256" key="5">
    <source>
        <dbReference type="ARBA" id="ARBA00023136"/>
    </source>
</evidence>
<feature type="transmembrane region" description="Helical" evidence="6">
    <location>
        <begin position="121"/>
        <end position="138"/>
    </location>
</feature>
<reference evidence="9 10" key="1">
    <citation type="submission" date="2021-03" db="EMBL/GenBank/DDBJ databases">
        <title>Sequencing the genomes of 1000 actinobacteria strains.</title>
        <authorList>
            <person name="Klenk H.-P."/>
        </authorList>
    </citation>
    <scope>NUCLEOTIDE SEQUENCE [LARGE SCALE GENOMIC DNA]</scope>
    <source>
        <strain evidence="9 10">DSM 46670</strain>
    </source>
</reference>
<dbReference type="PANTHER" id="PTHR32322">
    <property type="entry name" value="INNER MEMBRANE TRANSPORTER"/>
    <property type="match status" value="1"/>
</dbReference>
<feature type="domain" description="EamA" evidence="8">
    <location>
        <begin position="147"/>
        <end position="283"/>
    </location>
</feature>
<evidence type="ECO:0000313" key="10">
    <source>
        <dbReference type="Proteomes" id="UP001519332"/>
    </source>
</evidence>
<keyword evidence="4 6" id="KW-1133">Transmembrane helix</keyword>
<evidence type="ECO:0000256" key="7">
    <source>
        <dbReference type="SAM" id="SignalP"/>
    </source>
</evidence>
<organism evidence="9 10">
    <name type="scientific">Kibdelosporangium banguiense</name>
    <dbReference type="NCBI Taxonomy" id="1365924"/>
    <lineage>
        <taxon>Bacteria</taxon>
        <taxon>Bacillati</taxon>
        <taxon>Actinomycetota</taxon>
        <taxon>Actinomycetes</taxon>
        <taxon>Pseudonocardiales</taxon>
        <taxon>Pseudonocardiaceae</taxon>
        <taxon>Kibdelosporangium</taxon>
    </lineage>
</organism>
<dbReference type="Proteomes" id="UP001519332">
    <property type="component" value="Unassembled WGS sequence"/>
</dbReference>
<dbReference type="PANTHER" id="PTHR32322:SF2">
    <property type="entry name" value="EAMA DOMAIN-CONTAINING PROTEIN"/>
    <property type="match status" value="1"/>
</dbReference>
<evidence type="ECO:0000256" key="3">
    <source>
        <dbReference type="ARBA" id="ARBA00022692"/>
    </source>
</evidence>
<dbReference type="RefSeq" id="WP_209643666.1">
    <property type="nucleotide sequence ID" value="NZ_JAGINW010000001.1"/>
</dbReference>
<feature type="signal peptide" evidence="7">
    <location>
        <begin position="1"/>
        <end position="19"/>
    </location>
</feature>
<feature type="domain" description="EamA" evidence="8">
    <location>
        <begin position="3"/>
        <end position="134"/>
    </location>
</feature>
<sequence length="295" mass="30850">MRTYSMLVLVMVFWASAFASSKIAVHEIPHEVAAFFRFGLGAVILLLVHAARGRARLTPRDLGTVAGLGMLGMFGYNTFFFLALSLAPSADGSVIVPVSAPVITVAVTALLGRRRLSTRKLAGLGAAVAGATVFFVGIPAGGHDRLTGDLLFLGAAACWAAYTMCGAPVLRRLPAFTVTTYATTAGALALGVMAIPAFDDVVWSGLGTGFWLNQLYLAALPTALAYVMYYHAVGQVGPATASSMMFLVPVLGLTSSWLLLDESITPTQGLGAVLMLTGAWLATMSEIGTRDRSNA</sequence>
<gene>
    <name evidence="9" type="ORF">JOF56_007003</name>
</gene>
<evidence type="ECO:0000256" key="6">
    <source>
        <dbReference type="SAM" id="Phobius"/>
    </source>
</evidence>
<keyword evidence="7" id="KW-0732">Signal</keyword>
<feature type="transmembrane region" description="Helical" evidence="6">
    <location>
        <begin position="210"/>
        <end position="229"/>
    </location>
</feature>
<name>A0ABS4TRT1_9PSEU</name>
<protein>
    <submittedName>
        <fullName evidence="9">Drug/metabolite transporter (DMT)-like permease</fullName>
    </submittedName>
</protein>
<evidence type="ECO:0000256" key="2">
    <source>
        <dbReference type="ARBA" id="ARBA00007362"/>
    </source>
</evidence>
<dbReference type="SUPFAM" id="SSF103481">
    <property type="entry name" value="Multidrug resistance efflux transporter EmrE"/>
    <property type="match status" value="2"/>
</dbReference>
<evidence type="ECO:0000256" key="1">
    <source>
        <dbReference type="ARBA" id="ARBA00004141"/>
    </source>
</evidence>
<feature type="transmembrane region" description="Helical" evidence="6">
    <location>
        <begin position="35"/>
        <end position="53"/>
    </location>
</feature>
<feature type="chain" id="PRO_5045327189" evidence="7">
    <location>
        <begin position="20"/>
        <end position="295"/>
    </location>
</feature>
<comment type="subcellular location">
    <subcellularLocation>
        <location evidence="1">Membrane</location>
        <topology evidence="1">Multi-pass membrane protein</topology>
    </subcellularLocation>
</comment>
<comment type="similarity">
    <text evidence="2">Belongs to the EamA transporter family.</text>
</comment>
<proteinExistence type="inferred from homology"/>
<feature type="transmembrane region" description="Helical" evidence="6">
    <location>
        <begin position="266"/>
        <end position="283"/>
    </location>
</feature>
<feature type="transmembrane region" description="Helical" evidence="6">
    <location>
        <begin position="178"/>
        <end position="198"/>
    </location>
</feature>
<feature type="transmembrane region" description="Helical" evidence="6">
    <location>
        <begin position="241"/>
        <end position="260"/>
    </location>
</feature>
<evidence type="ECO:0000259" key="8">
    <source>
        <dbReference type="Pfam" id="PF00892"/>
    </source>
</evidence>
<evidence type="ECO:0000256" key="4">
    <source>
        <dbReference type="ARBA" id="ARBA00022989"/>
    </source>
</evidence>
<dbReference type="InterPro" id="IPR050638">
    <property type="entry name" value="AA-Vitamin_Transporters"/>
</dbReference>
<dbReference type="InterPro" id="IPR000620">
    <property type="entry name" value="EamA_dom"/>
</dbReference>
<feature type="transmembrane region" description="Helical" evidence="6">
    <location>
        <begin position="93"/>
        <end position="112"/>
    </location>
</feature>
<comment type="caution">
    <text evidence="9">The sequence shown here is derived from an EMBL/GenBank/DDBJ whole genome shotgun (WGS) entry which is preliminary data.</text>
</comment>
<accession>A0ABS4TRT1</accession>
<evidence type="ECO:0000313" key="9">
    <source>
        <dbReference type="EMBL" id="MBP2326618.1"/>
    </source>
</evidence>
<keyword evidence="10" id="KW-1185">Reference proteome</keyword>